<comment type="subunit">
    <text evidence="4 7">Homooctamer; tetramer of dimers.</text>
</comment>
<dbReference type="Gene3D" id="3.30.390.10">
    <property type="entry name" value="Enolase-like, N-terminal domain"/>
    <property type="match status" value="1"/>
</dbReference>
<dbReference type="InterPro" id="IPR023444">
    <property type="entry name" value="L-Rhamnon_dehydrat"/>
</dbReference>
<keyword evidence="1 7" id="KW-0479">Metal-binding</keyword>
<dbReference type="PANTHER" id="PTHR13794:SF58">
    <property type="entry name" value="MITOCHONDRIAL ENOLASE SUPERFAMILY MEMBER 1"/>
    <property type="match status" value="1"/>
</dbReference>
<dbReference type="eggNOG" id="COG4948">
    <property type="taxonomic scope" value="Bacteria"/>
</dbReference>
<dbReference type="InterPro" id="IPR029017">
    <property type="entry name" value="Enolase-like_N"/>
</dbReference>
<keyword evidence="2 7" id="KW-0460">Magnesium</keyword>
<dbReference type="RefSeq" id="WP_037338504.1">
    <property type="nucleotide sequence ID" value="NZ_APNK01000018.1"/>
</dbReference>
<dbReference type="EMBL" id="APNK01000018">
    <property type="protein sequence ID" value="KEZ77058.1"/>
    <property type="molecule type" value="Genomic_DNA"/>
</dbReference>
<dbReference type="GO" id="GO:0016052">
    <property type="term" value="P:carbohydrate catabolic process"/>
    <property type="evidence" value="ECO:0007669"/>
    <property type="project" value="TreeGrafter"/>
</dbReference>
<dbReference type="InterPro" id="IPR036849">
    <property type="entry name" value="Enolase-like_C_sf"/>
</dbReference>
<dbReference type="AlphaFoldDB" id="A0A084IK24"/>
<dbReference type="InterPro" id="IPR046945">
    <property type="entry name" value="RHMD-like"/>
</dbReference>
<accession>A0A084IK24</accession>
<dbReference type="OrthoDB" id="103536at2"/>
<dbReference type="SFLD" id="SFLDS00001">
    <property type="entry name" value="Enolase"/>
    <property type="match status" value="1"/>
</dbReference>
<evidence type="ECO:0000256" key="4">
    <source>
        <dbReference type="ARBA" id="ARBA00063011"/>
    </source>
</evidence>
<dbReference type="Gene3D" id="3.20.20.120">
    <property type="entry name" value="Enolase-like C-terminal domain"/>
    <property type="match status" value="1"/>
</dbReference>
<comment type="cofactor">
    <cofactor evidence="7">
        <name>Mg(2+)</name>
        <dbReference type="ChEBI" id="CHEBI:18420"/>
    </cofactor>
    <text evidence="7">Binds 1 Mg(2+) ion per subunit.</text>
</comment>
<dbReference type="SUPFAM" id="SSF54826">
    <property type="entry name" value="Enolase N-terminal domain-like"/>
    <property type="match status" value="1"/>
</dbReference>
<comment type="function">
    <text evidence="7">Catalyzes the dehydration of L-rhamnonate to 2-keto-3-deoxy-L-rhamnonate (KDR).</text>
</comment>
<organism evidence="9 10">
    <name type="scientific">Salinisphaera hydrothermalis (strain C41B8)</name>
    <dbReference type="NCBI Taxonomy" id="1304275"/>
    <lineage>
        <taxon>Bacteria</taxon>
        <taxon>Pseudomonadati</taxon>
        <taxon>Pseudomonadota</taxon>
        <taxon>Gammaproteobacteria</taxon>
        <taxon>Salinisphaerales</taxon>
        <taxon>Salinisphaeraceae</taxon>
        <taxon>Salinisphaera</taxon>
    </lineage>
</organism>
<dbReference type="GO" id="GO:0050032">
    <property type="term" value="F:L-rhamnonate dehydratase activity"/>
    <property type="evidence" value="ECO:0007669"/>
    <property type="project" value="UniProtKB-UniRule"/>
</dbReference>
<dbReference type="EC" id="4.2.1.90" evidence="5 7"/>
<feature type="binding site" evidence="7">
    <location>
        <position position="338"/>
    </location>
    <ligand>
        <name>substrate</name>
    </ligand>
</feature>
<dbReference type="InterPro" id="IPR029065">
    <property type="entry name" value="Enolase_C-like"/>
</dbReference>
<dbReference type="InterPro" id="IPR013341">
    <property type="entry name" value="Mandelate_racemase_N_dom"/>
</dbReference>
<name>A0A084IK24_SALHC</name>
<evidence type="ECO:0000256" key="6">
    <source>
        <dbReference type="ARBA" id="ARBA00074351"/>
    </source>
</evidence>
<dbReference type="FunFam" id="3.20.20.120:FF:000005">
    <property type="entry name" value="Putative L-rhamnonate dehydratase"/>
    <property type="match status" value="1"/>
</dbReference>
<evidence type="ECO:0000256" key="5">
    <source>
        <dbReference type="ARBA" id="ARBA00067087"/>
    </source>
</evidence>
<feature type="domain" description="Mandelate racemase/muconate lactonizing enzyme C-terminal" evidence="8">
    <location>
        <begin position="160"/>
        <end position="261"/>
    </location>
</feature>
<dbReference type="NCBIfam" id="NF011968">
    <property type="entry name" value="PRK15440.1"/>
    <property type="match status" value="1"/>
</dbReference>
<feature type="binding site" evidence="7">
    <location>
        <position position="240"/>
    </location>
    <ligand>
        <name>Mg(2+)</name>
        <dbReference type="ChEBI" id="CHEBI:18420"/>
    </ligand>
</feature>
<dbReference type="InterPro" id="IPR013342">
    <property type="entry name" value="Mandelate_racemase_C"/>
</dbReference>
<feature type="site" description="Increases basicity of active site His" evidence="7">
    <location>
        <position position="291"/>
    </location>
</feature>
<evidence type="ECO:0000313" key="9">
    <source>
        <dbReference type="EMBL" id="KEZ77058.1"/>
    </source>
</evidence>
<comment type="similarity">
    <text evidence="3 7">Belongs to the mandelate racemase/muconate lactonizing enzyme family. RhamD subfamily.</text>
</comment>
<evidence type="ECO:0000313" key="10">
    <source>
        <dbReference type="Proteomes" id="UP000028302"/>
    </source>
</evidence>
<gene>
    <name evidence="7" type="primary">rhmD</name>
    <name evidence="9" type="ORF">C41B8_12100</name>
</gene>
<keyword evidence="7" id="KW-0456">Lyase</keyword>
<dbReference type="SUPFAM" id="SSF51604">
    <property type="entry name" value="Enolase C-terminal domain-like"/>
    <property type="match status" value="1"/>
</dbReference>
<dbReference type="PANTHER" id="PTHR13794">
    <property type="entry name" value="ENOLASE SUPERFAMILY, MANDELATE RACEMASE"/>
    <property type="match status" value="1"/>
</dbReference>
<sequence>MAMPTIKQIRAYTVRGGGADYHDQGEGHWIDSQISTPMSKYPEYRAKRRSFGLNVLGTLVVEVEASDGHIGVGVTTAGELGAFIVEKHLARFIEGQKVTDIEKMWDQMFHATLFYGRKGIVLNTISGVDLALWDLLGKVRDEPVHAMLGGPVRDELIFYATGARPDLAKDMGFIGGKLPLKHSPAEFDAGLKANLDQLADMRNRVGDDFWLMFDCWMSLDVEYATRLAHGAAEYGLKWIEEALPPDDYWGYAELRRNVPPGMWVNTGEHEATRWGFRMLMEMECCDVIQPDVGWCGGVTELIKISALADAHQKLVIPHGSSVYSYHFVITRHNSPFSEFLMMAPQADEVVPMFTPLLEGEPVPENGRIKASALDKPGFGVSIAADADLARPYEH</sequence>
<dbReference type="PATRIC" id="fig|1304275.5.peg.2469"/>
<dbReference type="SFLD" id="SFLDF00006">
    <property type="entry name" value="rhamnonate_dehydratase"/>
    <property type="match status" value="1"/>
</dbReference>
<dbReference type="SFLD" id="SFLDG00179">
    <property type="entry name" value="mandelate_racemase"/>
    <property type="match status" value="1"/>
</dbReference>
<protein>
    <recommendedName>
        <fullName evidence="6 7">L-rhamnonate dehydratase</fullName>
        <shortName evidence="7">RhamD</shortName>
        <ecNumber evidence="5 7">4.2.1.90</ecNumber>
    </recommendedName>
</protein>
<proteinExistence type="inferred from homology"/>
<dbReference type="Proteomes" id="UP000028302">
    <property type="component" value="Unassembled WGS sequence"/>
</dbReference>
<feature type="binding site" evidence="7">
    <location>
        <position position="22"/>
    </location>
    <ligand>
        <name>substrate</name>
    </ligand>
</feature>
<evidence type="ECO:0000256" key="7">
    <source>
        <dbReference type="HAMAP-Rule" id="MF_01288"/>
    </source>
</evidence>
<evidence type="ECO:0000256" key="1">
    <source>
        <dbReference type="ARBA" id="ARBA00022723"/>
    </source>
</evidence>
<evidence type="ECO:0000259" key="8">
    <source>
        <dbReference type="SMART" id="SM00922"/>
    </source>
</evidence>
<dbReference type="Pfam" id="PF02746">
    <property type="entry name" value="MR_MLE_N"/>
    <property type="match status" value="1"/>
</dbReference>
<dbReference type="Pfam" id="PF13378">
    <property type="entry name" value="MR_MLE_C"/>
    <property type="match status" value="1"/>
</dbReference>
<comment type="miscellaneous">
    <text evidence="7">Reaction proceeds via a syn dehydration.</text>
</comment>
<dbReference type="SMART" id="SM00922">
    <property type="entry name" value="MR_MLE"/>
    <property type="match status" value="1"/>
</dbReference>
<feature type="site" description="Transition state stabilizer" evidence="7">
    <location>
        <position position="338"/>
    </location>
</feature>
<feature type="active site" description="Proton acceptor" evidence="7">
    <location>
        <position position="318"/>
    </location>
</feature>
<evidence type="ECO:0000256" key="3">
    <source>
        <dbReference type="ARBA" id="ARBA00061339"/>
    </source>
</evidence>
<reference evidence="9 10" key="1">
    <citation type="submission" date="2013-03" db="EMBL/GenBank/DDBJ databases">
        <title>Salinisphaera hydrothermalis C41B8 Genome Sequencing.</title>
        <authorList>
            <person name="Li C."/>
            <person name="Lai Q."/>
            <person name="Shao Z."/>
        </authorList>
    </citation>
    <scope>NUCLEOTIDE SEQUENCE [LARGE SCALE GENOMIC DNA]</scope>
    <source>
        <strain evidence="9 10">C41B8</strain>
    </source>
</reference>
<comment type="catalytic activity">
    <reaction evidence="7">
        <text>L-rhamnonate = 2-dehydro-3-deoxy-L-rhamnonate + H2O</text>
        <dbReference type="Rhea" id="RHEA:23080"/>
        <dbReference type="ChEBI" id="CHEBI:15377"/>
        <dbReference type="ChEBI" id="CHEBI:58118"/>
        <dbReference type="ChEBI" id="CHEBI:58371"/>
        <dbReference type="EC" id="4.2.1.90"/>
    </reaction>
</comment>
<keyword evidence="10" id="KW-1185">Reference proteome</keyword>
<feature type="binding site" evidence="7">
    <location>
        <position position="48"/>
    </location>
    <ligand>
        <name>substrate</name>
    </ligand>
</feature>
<dbReference type="GO" id="GO:0000287">
    <property type="term" value="F:magnesium ion binding"/>
    <property type="evidence" value="ECO:0007669"/>
    <property type="project" value="UniProtKB-UniRule"/>
</dbReference>
<feature type="binding site" evidence="7">
    <location>
        <position position="214"/>
    </location>
    <ligand>
        <name>Mg(2+)</name>
        <dbReference type="ChEBI" id="CHEBI:18420"/>
    </ligand>
</feature>
<dbReference type="HAMAP" id="MF_01288">
    <property type="entry name" value="Rhamnon_dehydrat"/>
    <property type="match status" value="1"/>
</dbReference>
<dbReference type="STRING" id="1304275.C41B8_12100"/>
<evidence type="ECO:0000256" key="2">
    <source>
        <dbReference type="ARBA" id="ARBA00022842"/>
    </source>
</evidence>
<feature type="binding site" evidence="7">
    <location>
        <position position="268"/>
    </location>
    <ligand>
        <name>Mg(2+)</name>
        <dbReference type="ChEBI" id="CHEBI:18420"/>
    </ligand>
</feature>
<comment type="caution">
    <text evidence="9">The sequence shown here is derived from an EMBL/GenBank/DDBJ whole genome shotgun (WGS) entry which is preliminary data.</text>
</comment>